<name>A0A939GBH4_9BACT</name>
<comment type="caution">
    <text evidence="2">The sequence shown here is derived from an EMBL/GenBank/DDBJ whole genome shotgun (WGS) entry which is preliminary data.</text>
</comment>
<dbReference type="InterPro" id="IPR012296">
    <property type="entry name" value="Nuclease_put_TT1808"/>
</dbReference>
<keyword evidence="2" id="KW-0255">Endonuclease</keyword>
<dbReference type="EMBL" id="JAFMYU010000028">
    <property type="protein sequence ID" value="MBO0934184.1"/>
    <property type="molecule type" value="Genomic_DNA"/>
</dbReference>
<feature type="domain" description="Putative restriction endonuclease" evidence="1">
    <location>
        <begin position="28"/>
        <end position="194"/>
    </location>
</feature>
<proteinExistence type="predicted"/>
<dbReference type="PANTHER" id="PTHR34107">
    <property type="entry name" value="SLL0198 PROTEIN-RELATED"/>
    <property type="match status" value="1"/>
</dbReference>
<dbReference type="Pfam" id="PF05685">
    <property type="entry name" value="Uma2"/>
    <property type="match status" value="1"/>
</dbReference>
<sequence length="201" mass="22611">MTLSIANIPEEQRTTVEFANYQMDDRAFYDFCRQNEHLKFERNADGTIVAMPNTGGKTGNRNTKITSRLDIWSETYGGLVFDSSTAFKLPTGATRSPDAAWISDARWSQLTPDEQDRFPPIAPDFVVELMSNTDSLTDAKAKMAEYINAGVRLGWLIDMKRQEVMIYQADGSIQTHTQFSQPLSGGDALPGFLFDLRLLLR</sequence>
<dbReference type="Proteomes" id="UP000664795">
    <property type="component" value="Unassembled WGS sequence"/>
</dbReference>
<dbReference type="AlphaFoldDB" id="A0A939GBH4"/>
<keyword evidence="3" id="KW-1185">Reference proteome</keyword>
<evidence type="ECO:0000313" key="2">
    <source>
        <dbReference type="EMBL" id="MBO0934184.1"/>
    </source>
</evidence>
<dbReference type="SUPFAM" id="SSF52980">
    <property type="entry name" value="Restriction endonuclease-like"/>
    <property type="match status" value="1"/>
</dbReference>
<dbReference type="Gene3D" id="3.90.1570.10">
    <property type="entry name" value="tt1808, chain A"/>
    <property type="match status" value="1"/>
</dbReference>
<dbReference type="CDD" id="cd06260">
    <property type="entry name" value="DUF820-like"/>
    <property type="match status" value="1"/>
</dbReference>
<protein>
    <submittedName>
        <fullName evidence="2">Uma2 family endonuclease</fullName>
    </submittedName>
</protein>
<dbReference type="GO" id="GO:0004519">
    <property type="term" value="F:endonuclease activity"/>
    <property type="evidence" value="ECO:0007669"/>
    <property type="project" value="UniProtKB-KW"/>
</dbReference>
<gene>
    <name evidence="2" type="ORF">J2I48_24470</name>
</gene>
<dbReference type="RefSeq" id="WP_207338150.1">
    <property type="nucleotide sequence ID" value="NZ_JAFMYU010000028.1"/>
</dbReference>
<organism evidence="2 3">
    <name type="scientific">Fibrella aquatilis</name>
    <dbReference type="NCBI Taxonomy" id="2817059"/>
    <lineage>
        <taxon>Bacteria</taxon>
        <taxon>Pseudomonadati</taxon>
        <taxon>Bacteroidota</taxon>
        <taxon>Cytophagia</taxon>
        <taxon>Cytophagales</taxon>
        <taxon>Spirosomataceae</taxon>
        <taxon>Fibrella</taxon>
    </lineage>
</organism>
<keyword evidence="2" id="KW-0378">Hydrolase</keyword>
<dbReference type="PANTHER" id="PTHR34107:SF1">
    <property type="entry name" value="SLL0198 PROTEIN"/>
    <property type="match status" value="1"/>
</dbReference>
<evidence type="ECO:0000259" key="1">
    <source>
        <dbReference type="Pfam" id="PF05685"/>
    </source>
</evidence>
<evidence type="ECO:0000313" key="3">
    <source>
        <dbReference type="Proteomes" id="UP000664795"/>
    </source>
</evidence>
<reference evidence="2 3" key="1">
    <citation type="submission" date="2021-03" db="EMBL/GenBank/DDBJ databases">
        <title>Fibrella sp. HMF5036 genome sequencing and assembly.</title>
        <authorList>
            <person name="Kang H."/>
            <person name="Kim H."/>
            <person name="Bae S."/>
            <person name="Joh K."/>
        </authorList>
    </citation>
    <scope>NUCLEOTIDE SEQUENCE [LARGE SCALE GENOMIC DNA]</scope>
    <source>
        <strain evidence="2 3">HMF5036</strain>
    </source>
</reference>
<keyword evidence="2" id="KW-0540">Nuclease</keyword>
<dbReference type="InterPro" id="IPR008538">
    <property type="entry name" value="Uma2"/>
</dbReference>
<accession>A0A939GBH4</accession>
<dbReference type="InterPro" id="IPR011335">
    <property type="entry name" value="Restrct_endonuc-II-like"/>
</dbReference>